<evidence type="ECO:0000256" key="2">
    <source>
        <dbReference type="ARBA" id="ARBA00023082"/>
    </source>
</evidence>
<dbReference type="InterPro" id="IPR014284">
    <property type="entry name" value="RNA_pol_sigma-70_dom"/>
</dbReference>
<dbReference type="AlphaFoldDB" id="A0A956NC25"/>
<evidence type="ECO:0000259" key="6">
    <source>
        <dbReference type="Pfam" id="PF04545"/>
    </source>
</evidence>
<protein>
    <submittedName>
        <fullName evidence="7">Sigma-70 family RNA polymerase sigma factor</fullName>
    </submittedName>
</protein>
<dbReference type="GO" id="GO:0003677">
    <property type="term" value="F:DNA binding"/>
    <property type="evidence" value="ECO:0007669"/>
    <property type="project" value="UniProtKB-KW"/>
</dbReference>
<dbReference type="Pfam" id="PF04545">
    <property type="entry name" value="Sigma70_r4"/>
    <property type="match status" value="1"/>
</dbReference>
<sequence>MNDSTHPVPGAPLGATPEALVEQYLGFVTAIAKKILRGLPSFVELGDLEGFGQIGLIEASRRFDATRGVQFKTFAYYRIRGAIYDGIRKMAWFDKDPDYDVTYQAAANEILTEDADSRSSAQGSATLEDDIQGTRETILRLAGARLLSLDHESMGDIAGDSADPEREAELADAARIVHECIEQLDEKERNVVKDYYFGHLTLEEAGAKMGLSKSWTSRVHARALKNLASLVEKRGLDGVT</sequence>
<dbReference type="InterPro" id="IPR007627">
    <property type="entry name" value="RNA_pol_sigma70_r2"/>
</dbReference>
<dbReference type="SUPFAM" id="SSF88659">
    <property type="entry name" value="Sigma3 and sigma4 domains of RNA polymerase sigma factors"/>
    <property type="match status" value="1"/>
</dbReference>
<dbReference type="Gene3D" id="1.10.1740.10">
    <property type="match status" value="1"/>
</dbReference>
<evidence type="ECO:0000256" key="3">
    <source>
        <dbReference type="ARBA" id="ARBA00023125"/>
    </source>
</evidence>
<gene>
    <name evidence="7" type="ORF">KDA27_09665</name>
</gene>
<evidence type="ECO:0000256" key="1">
    <source>
        <dbReference type="ARBA" id="ARBA00023015"/>
    </source>
</evidence>
<keyword evidence="3" id="KW-0238">DNA-binding</keyword>
<keyword evidence="4" id="KW-0804">Transcription</keyword>
<dbReference type="InterPro" id="IPR013325">
    <property type="entry name" value="RNA_pol_sigma_r2"/>
</dbReference>
<feature type="domain" description="RNA polymerase sigma-70 region 4" evidence="6">
    <location>
        <begin position="180"/>
        <end position="227"/>
    </location>
</feature>
<accession>A0A956NC25</accession>
<reference evidence="7" key="2">
    <citation type="journal article" date="2021" name="Microbiome">
        <title>Successional dynamics and alternative stable states in a saline activated sludge microbial community over 9 years.</title>
        <authorList>
            <person name="Wang Y."/>
            <person name="Ye J."/>
            <person name="Ju F."/>
            <person name="Liu L."/>
            <person name="Boyd J.A."/>
            <person name="Deng Y."/>
            <person name="Parks D.H."/>
            <person name="Jiang X."/>
            <person name="Yin X."/>
            <person name="Woodcroft B.J."/>
            <person name="Tyson G.W."/>
            <person name="Hugenholtz P."/>
            <person name="Polz M.F."/>
            <person name="Zhang T."/>
        </authorList>
    </citation>
    <scope>NUCLEOTIDE SEQUENCE</scope>
    <source>
        <strain evidence="7">HKST-UBA02</strain>
    </source>
</reference>
<dbReference type="InterPro" id="IPR000943">
    <property type="entry name" value="RNA_pol_sigma70"/>
</dbReference>
<dbReference type="CDD" id="cd06171">
    <property type="entry name" value="Sigma70_r4"/>
    <property type="match status" value="1"/>
</dbReference>
<evidence type="ECO:0000256" key="4">
    <source>
        <dbReference type="ARBA" id="ARBA00023163"/>
    </source>
</evidence>
<keyword evidence="2" id="KW-0731">Sigma factor</keyword>
<dbReference type="SUPFAM" id="SSF88946">
    <property type="entry name" value="Sigma2 domain of RNA polymerase sigma factors"/>
    <property type="match status" value="1"/>
</dbReference>
<name>A0A956NC25_UNCEI</name>
<evidence type="ECO:0000313" key="8">
    <source>
        <dbReference type="Proteomes" id="UP000739538"/>
    </source>
</evidence>
<keyword evidence="1" id="KW-0805">Transcription regulation</keyword>
<dbReference type="Gene3D" id="1.20.140.160">
    <property type="match status" value="1"/>
</dbReference>
<dbReference type="Pfam" id="PF04542">
    <property type="entry name" value="Sigma70_r2"/>
    <property type="match status" value="1"/>
</dbReference>
<dbReference type="PANTHER" id="PTHR30385">
    <property type="entry name" value="SIGMA FACTOR F FLAGELLAR"/>
    <property type="match status" value="1"/>
</dbReference>
<dbReference type="EMBL" id="JAGQHS010000040">
    <property type="protein sequence ID" value="MCA9756057.1"/>
    <property type="molecule type" value="Genomic_DNA"/>
</dbReference>
<dbReference type="GO" id="GO:0006352">
    <property type="term" value="P:DNA-templated transcription initiation"/>
    <property type="evidence" value="ECO:0007669"/>
    <property type="project" value="InterPro"/>
</dbReference>
<dbReference type="NCBIfam" id="TIGR02937">
    <property type="entry name" value="sigma70-ECF"/>
    <property type="match status" value="1"/>
</dbReference>
<dbReference type="PRINTS" id="PR00046">
    <property type="entry name" value="SIGMA70FCT"/>
</dbReference>
<feature type="domain" description="RNA polymerase sigma-70 region 2" evidence="5">
    <location>
        <begin position="20"/>
        <end position="92"/>
    </location>
</feature>
<evidence type="ECO:0000259" key="5">
    <source>
        <dbReference type="Pfam" id="PF04542"/>
    </source>
</evidence>
<comment type="caution">
    <text evidence="7">The sequence shown here is derived from an EMBL/GenBank/DDBJ whole genome shotgun (WGS) entry which is preliminary data.</text>
</comment>
<dbReference type="GO" id="GO:0016987">
    <property type="term" value="F:sigma factor activity"/>
    <property type="evidence" value="ECO:0007669"/>
    <property type="project" value="UniProtKB-KW"/>
</dbReference>
<reference evidence="7" key="1">
    <citation type="submission" date="2020-04" db="EMBL/GenBank/DDBJ databases">
        <authorList>
            <person name="Zhang T."/>
        </authorList>
    </citation>
    <scope>NUCLEOTIDE SEQUENCE</scope>
    <source>
        <strain evidence="7">HKST-UBA02</strain>
    </source>
</reference>
<proteinExistence type="predicted"/>
<dbReference type="PANTHER" id="PTHR30385:SF7">
    <property type="entry name" value="RNA POLYMERASE SIGMA FACTOR FLIA"/>
    <property type="match status" value="1"/>
</dbReference>
<dbReference type="Proteomes" id="UP000739538">
    <property type="component" value="Unassembled WGS sequence"/>
</dbReference>
<dbReference type="InterPro" id="IPR013324">
    <property type="entry name" value="RNA_pol_sigma_r3/r4-like"/>
</dbReference>
<evidence type="ECO:0000313" key="7">
    <source>
        <dbReference type="EMBL" id="MCA9756057.1"/>
    </source>
</evidence>
<dbReference type="InterPro" id="IPR007630">
    <property type="entry name" value="RNA_pol_sigma70_r4"/>
</dbReference>
<organism evidence="7 8">
    <name type="scientific">Eiseniibacteriota bacterium</name>
    <dbReference type="NCBI Taxonomy" id="2212470"/>
    <lineage>
        <taxon>Bacteria</taxon>
        <taxon>Candidatus Eiseniibacteriota</taxon>
    </lineage>
</organism>